<protein>
    <submittedName>
        <fullName evidence="10">Exosortase A</fullName>
    </submittedName>
</protein>
<dbReference type="GO" id="GO:0006508">
    <property type="term" value="P:proteolysis"/>
    <property type="evidence" value="ECO:0007669"/>
    <property type="project" value="UniProtKB-KW"/>
</dbReference>
<feature type="transmembrane region" description="Helical" evidence="8">
    <location>
        <begin position="78"/>
        <end position="96"/>
    </location>
</feature>
<dbReference type="Proteomes" id="UP000546200">
    <property type="component" value="Unassembled WGS sequence"/>
</dbReference>
<keyword evidence="3" id="KW-0645">Protease</keyword>
<dbReference type="AlphaFoldDB" id="A0A7W9BDS8"/>
<dbReference type="NCBIfam" id="TIGR02602">
    <property type="entry name" value="8TM_EpsH"/>
    <property type="match status" value="1"/>
</dbReference>
<feature type="transmembrane region" description="Helical" evidence="8">
    <location>
        <begin position="130"/>
        <end position="147"/>
    </location>
</feature>
<dbReference type="EMBL" id="JACIJK010000006">
    <property type="protein sequence ID" value="MBB5715392.1"/>
    <property type="molecule type" value="Genomic_DNA"/>
</dbReference>
<organism evidence="10 11">
    <name type="scientific">Sphingomonas aerophila</name>
    <dbReference type="NCBI Taxonomy" id="1344948"/>
    <lineage>
        <taxon>Bacteria</taxon>
        <taxon>Pseudomonadati</taxon>
        <taxon>Pseudomonadota</taxon>
        <taxon>Alphaproteobacteria</taxon>
        <taxon>Sphingomonadales</taxon>
        <taxon>Sphingomonadaceae</taxon>
        <taxon>Sphingomonas</taxon>
    </lineage>
</organism>
<dbReference type="InterPro" id="IPR017540">
    <property type="entry name" value="Exosortase-1"/>
</dbReference>
<evidence type="ECO:0000256" key="3">
    <source>
        <dbReference type="ARBA" id="ARBA00022670"/>
    </source>
</evidence>
<feature type="transmembrane region" description="Helical" evidence="8">
    <location>
        <begin position="16"/>
        <end position="35"/>
    </location>
</feature>
<evidence type="ECO:0000313" key="10">
    <source>
        <dbReference type="EMBL" id="MBB5715392.1"/>
    </source>
</evidence>
<dbReference type="NCBIfam" id="TIGR04178">
    <property type="entry name" value="exo_archaeo"/>
    <property type="match status" value="1"/>
</dbReference>
<keyword evidence="4 8" id="KW-0812">Transmembrane</keyword>
<sequence>MTVAIPATTFAVPVRWRMHLSVVAAVAAAILLIFARDLSDMVGIWWTSSTFGHCLLIAPILGWLVWQRREQLAELEPVAWWPGLLLVSAGGAQWWLGQAASVAFARQFALVLMLIGAVVTLLGPRVARGLAFPLGYALFLVPFGDWLEAPLQAITVRLVMPLLALAGIPASADGVMIHAGRYYFEVAEACSGAKFVIAMAAFGVLVAQVGFRSRRRRFVWLAACLVVPVLANGLRAFATILAADLTDVETAGGFDHIVYGWVFFALVVAGMLAVAWRFFDRPADDPAFDPETLKGPVRPQLPLIAAAALVMAGAGVFPVWAAAVESRTAAAPLIVLPDIPGWHRVSGKSSAAWRPWYPGAALSMQRYADGHGRAVDVAVAAYPRQAEGRELVGYGVGVLRAEDRWLRVNDAPAVAAGSAMWITAPGPVRRLVTSWYRIGDTLTASPVDVKLATLRGRLFGGSQQAVALHLSAEAIPNGPDPAGSIEALLRAAGSPRALIARSVR</sequence>
<feature type="transmembrane region" description="Helical" evidence="8">
    <location>
        <begin position="258"/>
        <end position="279"/>
    </location>
</feature>
<dbReference type="GO" id="GO:0005886">
    <property type="term" value="C:plasma membrane"/>
    <property type="evidence" value="ECO:0007669"/>
    <property type="project" value="UniProtKB-SubCell"/>
</dbReference>
<keyword evidence="7 8" id="KW-0472">Membrane</keyword>
<dbReference type="InterPro" id="IPR026392">
    <property type="entry name" value="Exo/Archaeosortase_dom"/>
</dbReference>
<feature type="transmembrane region" description="Helical" evidence="8">
    <location>
        <begin position="192"/>
        <end position="211"/>
    </location>
</feature>
<evidence type="ECO:0000256" key="1">
    <source>
        <dbReference type="ARBA" id="ARBA00004651"/>
    </source>
</evidence>
<dbReference type="RefSeq" id="WP_343055247.1">
    <property type="nucleotide sequence ID" value="NZ_JACIJK010000006.1"/>
</dbReference>
<evidence type="ECO:0000256" key="4">
    <source>
        <dbReference type="ARBA" id="ARBA00022692"/>
    </source>
</evidence>
<proteinExistence type="predicted"/>
<keyword evidence="5" id="KW-0378">Hydrolase</keyword>
<comment type="subcellular location">
    <subcellularLocation>
        <location evidence="1">Cell membrane</location>
        <topology evidence="1">Multi-pass membrane protein</topology>
    </subcellularLocation>
</comment>
<comment type="caution">
    <text evidence="10">The sequence shown here is derived from an EMBL/GenBank/DDBJ whole genome shotgun (WGS) entry which is preliminary data.</text>
</comment>
<dbReference type="InterPro" id="IPR019127">
    <property type="entry name" value="Exosortase"/>
</dbReference>
<dbReference type="NCBIfam" id="TIGR02914">
    <property type="entry name" value="EpsI_fam"/>
    <property type="match status" value="1"/>
</dbReference>
<reference evidence="10 11" key="1">
    <citation type="submission" date="2020-08" db="EMBL/GenBank/DDBJ databases">
        <title>Genomic Encyclopedia of Type Strains, Phase IV (KMG-IV): sequencing the most valuable type-strain genomes for metagenomic binning, comparative biology and taxonomic classification.</title>
        <authorList>
            <person name="Goeker M."/>
        </authorList>
    </citation>
    <scope>NUCLEOTIDE SEQUENCE [LARGE SCALE GENOMIC DNA]</scope>
    <source>
        <strain evidence="10 11">DSM 100044</strain>
    </source>
</reference>
<evidence type="ECO:0000313" key="11">
    <source>
        <dbReference type="Proteomes" id="UP000546200"/>
    </source>
</evidence>
<evidence type="ECO:0000256" key="7">
    <source>
        <dbReference type="ARBA" id="ARBA00023136"/>
    </source>
</evidence>
<keyword evidence="2" id="KW-1003">Cell membrane</keyword>
<feature type="domain" description="Methanolan biosynthesis EpsI" evidence="9">
    <location>
        <begin position="309"/>
        <end position="491"/>
    </location>
</feature>
<dbReference type="InterPro" id="IPR013426">
    <property type="entry name" value="EpsH-like"/>
</dbReference>
<dbReference type="NCBIfam" id="TIGR03109">
    <property type="entry name" value="exosort_XrtA"/>
    <property type="match status" value="1"/>
</dbReference>
<evidence type="ECO:0000256" key="8">
    <source>
        <dbReference type="SAM" id="Phobius"/>
    </source>
</evidence>
<name>A0A7W9BDS8_9SPHN</name>
<dbReference type="InterPro" id="IPR014263">
    <property type="entry name" value="Methanolan_biosynth_EpsI"/>
</dbReference>
<evidence type="ECO:0000256" key="6">
    <source>
        <dbReference type="ARBA" id="ARBA00022989"/>
    </source>
</evidence>
<feature type="transmembrane region" description="Helical" evidence="8">
    <location>
        <begin position="108"/>
        <end position="124"/>
    </location>
</feature>
<dbReference type="GO" id="GO:0008233">
    <property type="term" value="F:peptidase activity"/>
    <property type="evidence" value="ECO:0007669"/>
    <property type="project" value="UniProtKB-KW"/>
</dbReference>
<feature type="transmembrane region" description="Helical" evidence="8">
    <location>
        <begin position="300"/>
        <end position="323"/>
    </location>
</feature>
<feature type="transmembrane region" description="Helical" evidence="8">
    <location>
        <begin position="42"/>
        <end position="66"/>
    </location>
</feature>
<dbReference type="Pfam" id="PF09721">
    <property type="entry name" value="Exosortase_EpsH"/>
    <property type="match status" value="1"/>
</dbReference>
<evidence type="ECO:0000256" key="5">
    <source>
        <dbReference type="ARBA" id="ARBA00022801"/>
    </source>
</evidence>
<keyword evidence="11" id="KW-1185">Reference proteome</keyword>
<dbReference type="Pfam" id="PF11984">
    <property type="entry name" value="DUF3485"/>
    <property type="match status" value="1"/>
</dbReference>
<evidence type="ECO:0000259" key="9">
    <source>
        <dbReference type="Pfam" id="PF11984"/>
    </source>
</evidence>
<accession>A0A7W9BDS8</accession>
<evidence type="ECO:0000256" key="2">
    <source>
        <dbReference type="ARBA" id="ARBA00022475"/>
    </source>
</evidence>
<gene>
    <name evidence="10" type="ORF">FHS94_002238</name>
</gene>
<keyword evidence="6 8" id="KW-1133">Transmembrane helix</keyword>
<feature type="transmembrane region" description="Helical" evidence="8">
    <location>
        <begin position="154"/>
        <end position="172"/>
    </location>
</feature>
<feature type="transmembrane region" description="Helical" evidence="8">
    <location>
        <begin position="218"/>
        <end position="238"/>
    </location>
</feature>